<evidence type="ECO:0000256" key="2">
    <source>
        <dbReference type="SAM" id="Phobius"/>
    </source>
</evidence>
<feature type="transmembrane region" description="Helical" evidence="2">
    <location>
        <begin position="73"/>
        <end position="95"/>
    </location>
</feature>
<reference evidence="3" key="1">
    <citation type="submission" date="2021-02" db="EMBL/GenBank/DDBJ databases">
        <authorList>
            <person name="Nowell W R."/>
        </authorList>
    </citation>
    <scope>NUCLEOTIDE SEQUENCE</scope>
</reference>
<accession>A0A821IRX9</accession>
<dbReference type="Proteomes" id="UP000663848">
    <property type="component" value="Unassembled WGS sequence"/>
</dbReference>
<dbReference type="Pfam" id="PF13347">
    <property type="entry name" value="MFS_2"/>
    <property type="match status" value="1"/>
</dbReference>
<sequence>SIQSVLELYLNNVKKNRTIFPFLAGTLIVSTMILLFVWSIIMRKIGKKKSFFIGNLCLIPTVIIILISESPMALLFVAAVMGANTVACGYIMPWAMLPECIDAFMLEKGRRPVEIFYTFFFLVAKLAQALYAGVVQLALGASGYDSRRCKQPEAVQFTLRILMGAVPGCVLVLSTICLYFYSIDDERAKEIQIQLKTLRY</sequence>
<keyword evidence="2" id="KW-0472">Membrane</keyword>
<feature type="non-terminal residue" evidence="3">
    <location>
        <position position="1"/>
    </location>
</feature>
<feature type="transmembrane region" description="Helical" evidence="2">
    <location>
        <begin position="50"/>
        <end position="67"/>
    </location>
</feature>
<feature type="transmembrane region" description="Helical" evidence="2">
    <location>
        <begin position="159"/>
        <end position="181"/>
    </location>
</feature>
<dbReference type="GO" id="GO:0005886">
    <property type="term" value="C:plasma membrane"/>
    <property type="evidence" value="ECO:0007669"/>
    <property type="project" value="TreeGrafter"/>
</dbReference>
<dbReference type="Proteomes" id="UP000663862">
    <property type="component" value="Unassembled WGS sequence"/>
</dbReference>
<dbReference type="PANTHER" id="PTHR11328">
    <property type="entry name" value="MAJOR FACILITATOR SUPERFAMILY DOMAIN-CONTAINING PROTEIN"/>
    <property type="match status" value="1"/>
</dbReference>
<protein>
    <submittedName>
        <fullName evidence="3">Uncharacterized protein</fullName>
    </submittedName>
</protein>
<organism evidence="3 5">
    <name type="scientific">Rotaria socialis</name>
    <dbReference type="NCBI Taxonomy" id="392032"/>
    <lineage>
        <taxon>Eukaryota</taxon>
        <taxon>Metazoa</taxon>
        <taxon>Spiralia</taxon>
        <taxon>Gnathifera</taxon>
        <taxon>Rotifera</taxon>
        <taxon>Eurotatoria</taxon>
        <taxon>Bdelloidea</taxon>
        <taxon>Philodinida</taxon>
        <taxon>Philodinidae</taxon>
        <taxon>Rotaria</taxon>
    </lineage>
</organism>
<evidence type="ECO:0000313" key="3">
    <source>
        <dbReference type="EMBL" id="CAF4702882.1"/>
    </source>
</evidence>
<proteinExistence type="inferred from homology"/>
<feature type="non-terminal residue" evidence="3">
    <location>
        <position position="200"/>
    </location>
</feature>
<evidence type="ECO:0000313" key="5">
    <source>
        <dbReference type="Proteomes" id="UP000663862"/>
    </source>
</evidence>
<dbReference type="EMBL" id="CAJOBQ010010033">
    <property type="protein sequence ID" value="CAF4702882.1"/>
    <property type="molecule type" value="Genomic_DNA"/>
</dbReference>
<feature type="transmembrane region" description="Helical" evidence="2">
    <location>
        <begin position="19"/>
        <end position="38"/>
    </location>
</feature>
<comment type="similarity">
    <text evidence="1">Belongs to the major facilitator superfamily.</text>
</comment>
<dbReference type="SUPFAM" id="SSF103473">
    <property type="entry name" value="MFS general substrate transporter"/>
    <property type="match status" value="1"/>
</dbReference>
<dbReference type="EMBL" id="CAJOBR010030227">
    <property type="protein sequence ID" value="CAF4989932.1"/>
    <property type="molecule type" value="Genomic_DNA"/>
</dbReference>
<dbReference type="AlphaFoldDB" id="A0A821IRX9"/>
<comment type="caution">
    <text evidence="3">The sequence shown here is derived from an EMBL/GenBank/DDBJ whole genome shotgun (WGS) entry which is preliminary data.</text>
</comment>
<evidence type="ECO:0000256" key="1">
    <source>
        <dbReference type="ARBA" id="ARBA00008335"/>
    </source>
</evidence>
<keyword evidence="2" id="KW-0812">Transmembrane</keyword>
<dbReference type="GO" id="GO:0015293">
    <property type="term" value="F:symporter activity"/>
    <property type="evidence" value="ECO:0007669"/>
    <property type="project" value="InterPro"/>
</dbReference>
<dbReference type="InterPro" id="IPR036259">
    <property type="entry name" value="MFS_trans_sf"/>
</dbReference>
<name>A0A821IRX9_9BILA</name>
<feature type="transmembrane region" description="Helical" evidence="2">
    <location>
        <begin position="115"/>
        <end position="139"/>
    </location>
</feature>
<dbReference type="InterPro" id="IPR039672">
    <property type="entry name" value="MFS_2"/>
</dbReference>
<dbReference type="PANTHER" id="PTHR11328:SF24">
    <property type="entry name" value="MAJOR FACILITATOR SUPERFAMILY (MFS) PROFILE DOMAIN-CONTAINING PROTEIN"/>
    <property type="match status" value="1"/>
</dbReference>
<evidence type="ECO:0000313" key="4">
    <source>
        <dbReference type="EMBL" id="CAF4989932.1"/>
    </source>
</evidence>
<dbReference type="GO" id="GO:0008643">
    <property type="term" value="P:carbohydrate transport"/>
    <property type="evidence" value="ECO:0007669"/>
    <property type="project" value="InterPro"/>
</dbReference>
<dbReference type="Gene3D" id="1.20.1250.20">
    <property type="entry name" value="MFS general substrate transporter like domains"/>
    <property type="match status" value="1"/>
</dbReference>
<gene>
    <name evidence="4" type="ORF">QYT958_LOCUS36995</name>
    <name evidence="3" type="ORF">TSG867_LOCUS33407</name>
</gene>
<keyword evidence="2" id="KW-1133">Transmembrane helix</keyword>